<evidence type="ECO:0000313" key="3">
    <source>
        <dbReference type="Proteomes" id="UP000776650"/>
    </source>
</evidence>
<dbReference type="Pfam" id="PF09438">
    <property type="entry name" value="DUF2017"/>
    <property type="match status" value="2"/>
</dbReference>
<evidence type="ECO:0000313" key="2">
    <source>
        <dbReference type="EMBL" id="HJE91557.1"/>
    </source>
</evidence>
<reference evidence="2" key="2">
    <citation type="submission" date="2021-09" db="EMBL/GenBank/DDBJ databases">
        <authorList>
            <person name="Gilroy R."/>
        </authorList>
    </citation>
    <scope>NUCLEOTIDE SEQUENCE</scope>
    <source>
        <strain evidence="2">ChiGjej1B1-18357</strain>
    </source>
</reference>
<dbReference type="EMBL" id="DYXM01000218">
    <property type="protein sequence ID" value="HJE91557.1"/>
    <property type="molecule type" value="Genomic_DNA"/>
</dbReference>
<feature type="compositionally biased region" description="Acidic residues" evidence="1">
    <location>
        <begin position="126"/>
        <end position="136"/>
    </location>
</feature>
<accession>A0A921F4Q4</accession>
<dbReference type="RefSeq" id="WP_303914103.1">
    <property type="nucleotide sequence ID" value="NZ_DYXM01000218.1"/>
</dbReference>
<dbReference type="AlphaFoldDB" id="A0A921F4Q4"/>
<proteinExistence type="predicted"/>
<organism evidence="2 3">
    <name type="scientific">Dietzia timorensis</name>
    <dbReference type="NCBI Taxonomy" id="499555"/>
    <lineage>
        <taxon>Bacteria</taxon>
        <taxon>Bacillati</taxon>
        <taxon>Actinomycetota</taxon>
        <taxon>Actinomycetes</taxon>
        <taxon>Mycobacteriales</taxon>
        <taxon>Dietziaceae</taxon>
        <taxon>Dietzia</taxon>
    </lineage>
</organism>
<reference evidence="2" key="1">
    <citation type="journal article" date="2021" name="PeerJ">
        <title>Extensive microbial diversity within the chicken gut microbiome revealed by metagenomics and culture.</title>
        <authorList>
            <person name="Gilroy R."/>
            <person name="Ravi A."/>
            <person name="Getino M."/>
            <person name="Pursley I."/>
            <person name="Horton D.L."/>
            <person name="Alikhan N.F."/>
            <person name="Baker D."/>
            <person name="Gharbi K."/>
            <person name="Hall N."/>
            <person name="Watson M."/>
            <person name="Adriaenssens E.M."/>
            <person name="Foster-Nyarko E."/>
            <person name="Jarju S."/>
            <person name="Secka A."/>
            <person name="Antonio M."/>
            <person name="Oren A."/>
            <person name="Chaudhuri R.R."/>
            <person name="La Ragione R."/>
            <person name="Hildebrand F."/>
            <person name="Pallen M.J."/>
        </authorList>
    </citation>
    <scope>NUCLEOTIDE SEQUENCE</scope>
    <source>
        <strain evidence="2">ChiGjej1B1-18357</strain>
    </source>
</reference>
<gene>
    <name evidence="2" type="ORF">K8V11_11190</name>
</gene>
<sequence length="260" mass="28375">MDRAPRFARKSGIRGVKFKARLEPAEAALVRDVVSGVMKLLSDRLGSGSQDELAELTGIKSGNSEPPDYAPLARLIPDFFPPSGSPRARESDAERYAGHAENFSEGEDADNIDFSDDVAAASPDSADTEAAQDDPAETERENAAMRMLHEPEIIEAKLYAGEVVMRTIPAKGGAISLNEQQAESWLQALNDVRLVLGELIMRAEQPPGSSDFGSNGSPKPGWYRTGVPEEMPDPDSPMFPAWQAYYWCAMMQDDLLQVMI</sequence>
<protein>
    <submittedName>
        <fullName evidence="2">DUF2017 domain-containing protein</fullName>
    </submittedName>
</protein>
<comment type="caution">
    <text evidence="2">The sequence shown here is derived from an EMBL/GenBank/DDBJ whole genome shotgun (WGS) entry which is preliminary data.</text>
</comment>
<dbReference type="Proteomes" id="UP000776650">
    <property type="component" value="Unassembled WGS sequence"/>
</dbReference>
<dbReference type="InterPro" id="IPR018561">
    <property type="entry name" value="AosR"/>
</dbReference>
<name>A0A921F4Q4_9ACTN</name>
<evidence type="ECO:0000256" key="1">
    <source>
        <dbReference type="SAM" id="MobiDB-lite"/>
    </source>
</evidence>
<feature type="region of interest" description="Disordered" evidence="1">
    <location>
        <begin position="117"/>
        <end position="141"/>
    </location>
</feature>